<protein>
    <submittedName>
        <fullName evidence="1">Mu-like prophage I protein</fullName>
    </submittedName>
</protein>
<dbReference type="AlphaFoldDB" id="A0A1N7N510"/>
<accession>A0A1N7N510</accession>
<reference evidence="2" key="1">
    <citation type="submission" date="2017-01" db="EMBL/GenBank/DDBJ databases">
        <authorList>
            <person name="Varghese N."/>
            <person name="Submissions S."/>
        </authorList>
    </citation>
    <scope>NUCLEOTIDE SEQUENCE [LARGE SCALE GENOMIC DNA]</scope>
    <source>
        <strain evidence="2">DSM 18714</strain>
    </source>
</reference>
<dbReference type="Proteomes" id="UP000186098">
    <property type="component" value="Unassembled WGS sequence"/>
</dbReference>
<dbReference type="InterPro" id="IPR012106">
    <property type="entry name" value="Phage_Mu_Gp1"/>
</dbReference>
<name>A0A1N7N510_9RHOB</name>
<dbReference type="Pfam" id="PF10123">
    <property type="entry name" value="Mu-like_Pro"/>
    <property type="match status" value="1"/>
</dbReference>
<dbReference type="EMBL" id="FTOM01000019">
    <property type="protein sequence ID" value="SIS93442.1"/>
    <property type="molecule type" value="Genomic_DNA"/>
</dbReference>
<sequence>MRAEIHQGRVDAALERARALGKLVPAMEEWAVELASANITSFEAWEACALPLVNLGGPKLAGRVPPPELLTHGKGRTNAERLAVCAQLGIEPGQNV</sequence>
<keyword evidence="2" id="KW-1185">Reference proteome</keyword>
<gene>
    <name evidence="1" type="ORF">SAMN05421795_1198</name>
</gene>
<organism evidence="1 2">
    <name type="scientific">Phaeovulum vinaykumarii</name>
    <dbReference type="NCBI Taxonomy" id="407234"/>
    <lineage>
        <taxon>Bacteria</taxon>
        <taxon>Pseudomonadati</taxon>
        <taxon>Pseudomonadota</taxon>
        <taxon>Alphaproteobacteria</taxon>
        <taxon>Rhodobacterales</taxon>
        <taxon>Paracoccaceae</taxon>
        <taxon>Phaeovulum</taxon>
    </lineage>
</organism>
<evidence type="ECO:0000313" key="1">
    <source>
        <dbReference type="EMBL" id="SIS93442.1"/>
    </source>
</evidence>
<dbReference type="STRING" id="407234.SAMN05421795_1198"/>
<proteinExistence type="predicted"/>
<evidence type="ECO:0000313" key="2">
    <source>
        <dbReference type="Proteomes" id="UP000186098"/>
    </source>
</evidence>